<accession>A0A183SE20</accession>
<proteinExistence type="predicted"/>
<dbReference type="EMBL" id="UYSU01032260">
    <property type="protein sequence ID" value="VDL88853.1"/>
    <property type="molecule type" value="Genomic_DNA"/>
</dbReference>
<evidence type="ECO:0000313" key="2">
    <source>
        <dbReference type="Proteomes" id="UP000275846"/>
    </source>
</evidence>
<dbReference type="Proteomes" id="UP000275846">
    <property type="component" value="Unassembled WGS sequence"/>
</dbReference>
<gene>
    <name evidence="1" type="ORF">SSLN_LOCUS2468</name>
</gene>
<dbReference type="OrthoDB" id="6154480at2759"/>
<name>A0A183SE20_SCHSO</name>
<evidence type="ECO:0000313" key="3">
    <source>
        <dbReference type="WBParaSite" id="SSLN_0000255501-mRNA-1"/>
    </source>
</evidence>
<dbReference type="AlphaFoldDB" id="A0A183SE20"/>
<evidence type="ECO:0000313" key="1">
    <source>
        <dbReference type="EMBL" id="VDL88853.1"/>
    </source>
</evidence>
<organism evidence="3">
    <name type="scientific">Schistocephalus solidus</name>
    <name type="common">Tapeworm</name>
    <dbReference type="NCBI Taxonomy" id="70667"/>
    <lineage>
        <taxon>Eukaryota</taxon>
        <taxon>Metazoa</taxon>
        <taxon>Spiralia</taxon>
        <taxon>Lophotrochozoa</taxon>
        <taxon>Platyhelminthes</taxon>
        <taxon>Cestoda</taxon>
        <taxon>Eucestoda</taxon>
        <taxon>Diphyllobothriidea</taxon>
        <taxon>Diphyllobothriidae</taxon>
        <taxon>Schistocephalus</taxon>
    </lineage>
</organism>
<reference evidence="1 2" key="2">
    <citation type="submission" date="2018-11" db="EMBL/GenBank/DDBJ databases">
        <authorList>
            <consortium name="Pathogen Informatics"/>
        </authorList>
    </citation>
    <scope>NUCLEOTIDE SEQUENCE [LARGE SCALE GENOMIC DNA]</scope>
    <source>
        <strain evidence="1 2">NST_G2</strain>
    </source>
</reference>
<keyword evidence="2" id="KW-1185">Reference proteome</keyword>
<protein>
    <submittedName>
        <fullName evidence="1 3">Uncharacterized protein</fullName>
    </submittedName>
</protein>
<sequence>MDDERLPKRLFYGDAATGSHRLGSQVPRYKDTLKTSLKQLRIDPANWEDLVRNRLAWRKTVNTGAAIYEANRIADAKAKKAARKSPASRTHTANVQALPTCPRCQRTFRARISLV</sequence>
<dbReference type="WBParaSite" id="SSLN_0000255501-mRNA-1">
    <property type="protein sequence ID" value="SSLN_0000255501-mRNA-1"/>
    <property type="gene ID" value="SSLN_0000255501"/>
</dbReference>
<reference evidence="3" key="1">
    <citation type="submission" date="2016-06" db="UniProtKB">
        <authorList>
            <consortium name="WormBaseParasite"/>
        </authorList>
    </citation>
    <scope>IDENTIFICATION</scope>
</reference>